<dbReference type="RefSeq" id="WP_326295068.1">
    <property type="nucleotide sequence ID" value="NZ_JAYLLH010000001.1"/>
</dbReference>
<dbReference type="PROSITE" id="PS00815">
    <property type="entry name" value="AIPM_HOMOCIT_SYNTH_1"/>
    <property type="match status" value="1"/>
</dbReference>
<keyword evidence="11" id="KW-0963">Cytoplasm</keyword>
<dbReference type="InterPro" id="IPR005671">
    <property type="entry name" value="LeuA_bact_synth"/>
</dbReference>
<dbReference type="Pfam" id="PF00682">
    <property type="entry name" value="HMGL-like"/>
    <property type="match status" value="1"/>
</dbReference>
<reference evidence="13 14" key="1">
    <citation type="submission" date="2024-01" db="EMBL/GenBank/DDBJ databases">
        <title>Mesobacterium rodlantinim sp. nov., isolated from shallow sea hydrothermal systems off Kueishantao Island.</title>
        <authorList>
            <person name="Su Z."/>
            <person name="Tang K."/>
        </authorList>
    </citation>
    <scope>NUCLEOTIDE SEQUENCE [LARGE SCALE GENOMIC DNA]</scope>
    <source>
        <strain evidence="13 14">TK19101</strain>
    </source>
</reference>
<evidence type="ECO:0000256" key="10">
    <source>
        <dbReference type="ARBA" id="ARBA00023304"/>
    </source>
</evidence>
<dbReference type="NCBIfam" id="TIGR00973">
    <property type="entry name" value="leuA_bact"/>
    <property type="match status" value="1"/>
</dbReference>
<evidence type="ECO:0000256" key="11">
    <source>
        <dbReference type="HAMAP-Rule" id="MF_01025"/>
    </source>
</evidence>
<proteinExistence type="inferred from homology"/>
<dbReference type="InterPro" id="IPR002034">
    <property type="entry name" value="AIPM/Hcit_synth_CS"/>
</dbReference>
<dbReference type="PROSITE" id="PS00816">
    <property type="entry name" value="AIPM_HOMOCIT_SYNTH_2"/>
    <property type="match status" value="1"/>
</dbReference>
<keyword evidence="13" id="KW-0012">Acyltransferase</keyword>
<dbReference type="EC" id="2.3.3.13" evidence="3 11"/>
<keyword evidence="5 11" id="KW-0432">Leucine biosynthesis</keyword>
<comment type="similarity">
    <text evidence="2 11">Belongs to the alpha-IPM synthase/homocitrate synthase family. LeuA type 1 subfamily.</text>
</comment>
<feature type="binding site" evidence="11">
    <location>
        <position position="241"/>
    </location>
    <ligand>
        <name>Mn(2+)</name>
        <dbReference type="ChEBI" id="CHEBI:29035"/>
    </ligand>
</feature>
<dbReference type="SUPFAM" id="SSF51569">
    <property type="entry name" value="Aldolase"/>
    <property type="match status" value="1"/>
</dbReference>
<dbReference type="SUPFAM" id="SSF110921">
    <property type="entry name" value="2-isopropylmalate synthase LeuA, allosteric (dimerisation) domain"/>
    <property type="match status" value="1"/>
</dbReference>
<evidence type="ECO:0000256" key="9">
    <source>
        <dbReference type="ARBA" id="ARBA00023211"/>
    </source>
</evidence>
<feature type="region of interest" description="Regulatory domain" evidence="11">
    <location>
        <begin position="393"/>
        <end position="520"/>
    </location>
</feature>
<dbReference type="PANTHER" id="PTHR10277">
    <property type="entry name" value="HOMOCITRATE SYNTHASE-RELATED"/>
    <property type="match status" value="1"/>
</dbReference>
<dbReference type="PANTHER" id="PTHR10277:SF9">
    <property type="entry name" value="2-ISOPROPYLMALATE SYNTHASE 1, CHLOROPLASTIC-RELATED"/>
    <property type="match status" value="1"/>
</dbReference>
<feature type="binding site" evidence="11">
    <location>
        <position position="207"/>
    </location>
    <ligand>
        <name>Mn(2+)</name>
        <dbReference type="ChEBI" id="CHEBI:29035"/>
    </ligand>
</feature>
<dbReference type="NCBIfam" id="NF002086">
    <property type="entry name" value="PRK00915.1-3"/>
    <property type="match status" value="1"/>
</dbReference>
<dbReference type="Gene3D" id="1.10.238.260">
    <property type="match status" value="1"/>
</dbReference>
<evidence type="ECO:0000259" key="12">
    <source>
        <dbReference type="PROSITE" id="PS50991"/>
    </source>
</evidence>
<comment type="pathway">
    <text evidence="1 11">Amino-acid biosynthesis; L-leucine biosynthesis; L-leucine from 3-methyl-2-oxobutanoate: step 1/4.</text>
</comment>
<evidence type="ECO:0000256" key="7">
    <source>
        <dbReference type="ARBA" id="ARBA00022679"/>
    </source>
</evidence>
<comment type="catalytic activity">
    <reaction evidence="11">
        <text>3-methyl-2-oxobutanoate + acetyl-CoA + H2O = (2S)-2-isopropylmalate + CoA + H(+)</text>
        <dbReference type="Rhea" id="RHEA:21524"/>
        <dbReference type="ChEBI" id="CHEBI:1178"/>
        <dbReference type="ChEBI" id="CHEBI:11851"/>
        <dbReference type="ChEBI" id="CHEBI:15377"/>
        <dbReference type="ChEBI" id="CHEBI:15378"/>
        <dbReference type="ChEBI" id="CHEBI:57287"/>
        <dbReference type="ChEBI" id="CHEBI:57288"/>
        <dbReference type="EC" id="2.3.3.13"/>
    </reaction>
</comment>
<dbReference type="InterPro" id="IPR054691">
    <property type="entry name" value="LeuA/HCS_post-cat"/>
</dbReference>
<keyword evidence="6 11" id="KW-0028">Amino-acid biosynthesis</keyword>
<dbReference type="Pfam" id="PF08502">
    <property type="entry name" value="LeuA_dimer"/>
    <property type="match status" value="1"/>
</dbReference>
<dbReference type="Gene3D" id="3.30.160.270">
    <property type="match status" value="1"/>
</dbReference>
<keyword evidence="10 11" id="KW-0100">Branched-chain amino acid biosynthesis</keyword>
<evidence type="ECO:0000313" key="13">
    <source>
        <dbReference type="EMBL" id="MEC3859651.1"/>
    </source>
</evidence>
<dbReference type="NCBIfam" id="NF002087">
    <property type="entry name" value="PRK00915.1-4"/>
    <property type="match status" value="1"/>
</dbReference>
<evidence type="ECO:0000256" key="5">
    <source>
        <dbReference type="ARBA" id="ARBA00022430"/>
    </source>
</evidence>
<feature type="domain" description="Pyruvate carboxyltransferase" evidence="12">
    <location>
        <begin position="9"/>
        <end position="270"/>
    </location>
</feature>
<keyword evidence="14" id="KW-1185">Reference proteome</keyword>
<evidence type="ECO:0000256" key="4">
    <source>
        <dbReference type="ARBA" id="ARBA00018198"/>
    </source>
</evidence>
<sequence length="520" mass="56490">MTDTTKDRVLIFDTTLRDGEQSPGATMTHDEKLEIAELLDEMGVDIIEAGFPIASEGDFRAVSEIAERSKNSTICGLARAQLPDIDRCWEAVKHAASPRIHTFIGTSPLHRAIPNLSMDEMADRIHQTVTHARNLCDNVQWSPMDATRTEWDYLCRVVEIAIKAGATTINIPDTVGYTAPRESADLIKRLIETVPGADEVVFATHCHNDLGMATANALAAVEGGARQIECTINGLGERAGNTALEEVVMALKVRGDIMPFYTEIDTTKIMHISRRVSTVSGFPVQFNKAIVGKNAFAHESGIHQDGMLKNKETFEIMRPEDVGIAGTSLPLGKHSGRAALRAKLKDLGYDVGDNQLKDIFVRFKELADRKKEVFDDDVIALVSATADGGDHLQLVNLKVTCGTGGPATAEIEMDVDGKEMAAESRGDGPVDAAFKAVRKVYPNSARLQLYQVNAVTEGTDAQATVSVRLEEDGMIATGQSADTDTVVASVRAYIAALNRLMVRRGKTGKDVKEISYKDVH</sequence>
<dbReference type="EMBL" id="JAYLLH010000001">
    <property type="protein sequence ID" value="MEC3859651.1"/>
    <property type="molecule type" value="Genomic_DNA"/>
</dbReference>
<evidence type="ECO:0000256" key="6">
    <source>
        <dbReference type="ARBA" id="ARBA00022605"/>
    </source>
</evidence>
<protein>
    <recommendedName>
        <fullName evidence="4 11">2-isopropylmalate synthase</fullName>
        <ecNumber evidence="3 11">2.3.3.13</ecNumber>
    </recommendedName>
    <alternativeName>
        <fullName evidence="11">Alpha-IPM synthase</fullName>
    </alternativeName>
    <alternativeName>
        <fullName evidence="11">Alpha-isopropylmalate synthase</fullName>
    </alternativeName>
</protein>
<keyword evidence="7 11" id="KW-0808">Transferase</keyword>
<feature type="binding site" evidence="11">
    <location>
        <position position="205"/>
    </location>
    <ligand>
        <name>Mn(2+)</name>
        <dbReference type="ChEBI" id="CHEBI:29035"/>
    </ligand>
</feature>
<comment type="function">
    <text evidence="11">Catalyzes the condensation of the acetyl group of acetyl-CoA with 3-methyl-2-oxobutanoate (2-ketoisovalerate) to form 3-carboxy-3-hydroxy-4-methylpentanoate (2-isopropylmalate).</text>
</comment>
<dbReference type="Gene3D" id="3.20.20.70">
    <property type="entry name" value="Aldolase class I"/>
    <property type="match status" value="1"/>
</dbReference>
<comment type="subunit">
    <text evidence="11">Homodimer.</text>
</comment>
<dbReference type="SMART" id="SM00917">
    <property type="entry name" value="LeuA_dimer"/>
    <property type="match status" value="1"/>
</dbReference>
<evidence type="ECO:0000256" key="3">
    <source>
        <dbReference type="ARBA" id="ARBA00012973"/>
    </source>
</evidence>
<dbReference type="HAMAP" id="MF_01025">
    <property type="entry name" value="LeuA_type1"/>
    <property type="match status" value="1"/>
</dbReference>
<accession>A0ABU6HB56</accession>
<organism evidence="13 14">
    <name type="scientific">Mesobacterium hydrothermale</name>
    <dbReference type="NCBI Taxonomy" id="3111907"/>
    <lineage>
        <taxon>Bacteria</taxon>
        <taxon>Pseudomonadati</taxon>
        <taxon>Pseudomonadota</taxon>
        <taxon>Alphaproteobacteria</taxon>
        <taxon>Rhodobacterales</taxon>
        <taxon>Roseobacteraceae</taxon>
        <taxon>Mesobacterium</taxon>
    </lineage>
</organism>
<name>A0ABU6HB56_9RHOB</name>
<evidence type="ECO:0000256" key="2">
    <source>
        <dbReference type="ARBA" id="ARBA00009396"/>
    </source>
</evidence>
<dbReference type="CDD" id="cd07940">
    <property type="entry name" value="DRE_TIM_IPMS"/>
    <property type="match status" value="1"/>
</dbReference>
<dbReference type="InterPro" id="IPR036230">
    <property type="entry name" value="LeuA_allosteric_dom_sf"/>
</dbReference>
<dbReference type="InterPro" id="IPR013785">
    <property type="entry name" value="Aldolase_TIM"/>
</dbReference>
<dbReference type="InterPro" id="IPR000891">
    <property type="entry name" value="PYR_CT"/>
</dbReference>
<keyword evidence="9 11" id="KW-0464">Manganese</keyword>
<comment type="caution">
    <text evidence="13">The sequence shown here is derived from an EMBL/GenBank/DDBJ whole genome shotgun (WGS) entry which is preliminary data.</text>
</comment>
<feature type="binding site" evidence="11">
    <location>
        <position position="18"/>
    </location>
    <ligand>
        <name>Mn(2+)</name>
        <dbReference type="ChEBI" id="CHEBI:29035"/>
    </ligand>
</feature>
<dbReference type="Proteomes" id="UP001348149">
    <property type="component" value="Unassembled WGS sequence"/>
</dbReference>
<evidence type="ECO:0000256" key="1">
    <source>
        <dbReference type="ARBA" id="ARBA00004689"/>
    </source>
</evidence>
<dbReference type="GO" id="GO:0003852">
    <property type="term" value="F:2-isopropylmalate synthase activity"/>
    <property type="evidence" value="ECO:0007669"/>
    <property type="project" value="UniProtKB-EC"/>
</dbReference>
<dbReference type="Pfam" id="PF22617">
    <property type="entry name" value="HCS_D2"/>
    <property type="match status" value="1"/>
</dbReference>
<comment type="cofactor">
    <cofactor evidence="11">
        <name>Mn(2+)</name>
        <dbReference type="ChEBI" id="CHEBI:29035"/>
    </cofactor>
</comment>
<dbReference type="InterPro" id="IPR050073">
    <property type="entry name" value="2-IPM_HCS-like"/>
</dbReference>
<dbReference type="InterPro" id="IPR013709">
    <property type="entry name" value="2-isopropylmalate_synth_dimer"/>
</dbReference>
<gene>
    <name evidence="11" type="primary">leuA</name>
    <name evidence="13" type="ORF">VK792_00010</name>
</gene>
<evidence type="ECO:0000256" key="8">
    <source>
        <dbReference type="ARBA" id="ARBA00022723"/>
    </source>
</evidence>
<dbReference type="PROSITE" id="PS50991">
    <property type="entry name" value="PYR_CT"/>
    <property type="match status" value="1"/>
</dbReference>
<keyword evidence="8 11" id="KW-0479">Metal-binding</keyword>
<evidence type="ECO:0000313" key="14">
    <source>
        <dbReference type="Proteomes" id="UP001348149"/>
    </source>
</evidence>